<sequence>MQEIRIDDEVESRVNENPTRTFESKEEEFDSPEEVLDARVNENPNQAQQQMAQTIRQLAEAPTE</sequence>
<name>A0A9D3VYR4_9ROSI</name>
<evidence type="ECO:0000313" key="3">
    <source>
        <dbReference type="Proteomes" id="UP000828251"/>
    </source>
</evidence>
<reference evidence="2 3" key="1">
    <citation type="journal article" date="2021" name="Plant Biotechnol. J.">
        <title>Multi-omics assisted identification of the key and species-specific regulatory components of drought-tolerant mechanisms in Gossypium stocksii.</title>
        <authorList>
            <person name="Yu D."/>
            <person name="Ke L."/>
            <person name="Zhang D."/>
            <person name="Wu Y."/>
            <person name="Sun Y."/>
            <person name="Mei J."/>
            <person name="Sun J."/>
            <person name="Sun Y."/>
        </authorList>
    </citation>
    <scope>NUCLEOTIDE SEQUENCE [LARGE SCALE GENOMIC DNA]</scope>
    <source>
        <strain evidence="3">cv. E1</strain>
        <tissue evidence="2">Leaf</tissue>
    </source>
</reference>
<proteinExistence type="predicted"/>
<protein>
    <submittedName>
        <fullName evidence="2">Uncharacterized protein</fullName>
    </submittedName>
</protein>
<feature type="region of interest" description="Disordered" evidence="1">
    <location>
        <begin position="1"/>
        <end position="31"/>
    </location>
</feature>
<dbReference type="AlphaFoldDB" id="A0A9D3VYR4"/>
<gene>
    <name evidence="2" type="ORF">J1N35_015660</name>
</gene>
<evidence type="ECO:0000256" key="1">
    <source>
        <dbReference type="SAM" id="MobiDB-lite"/>
    </source>
</evidence>
<dbReference type="Proteomes" id="UP000828251">
    <property type="component" value="Unassembled WGS sequence"/>
</dbReference>
<dbReference type="EMBL" id="JAIQCV010000005">
    <property type="protein sequence ID" value="KAH1098739.1"/>
    <property type="molecule type" value="Genomic_DNA"/>
</dbReference>
<accession>A0A9D3VYR4</accession>
<keyword evidence="3" id="KW-1185">Reference proteome</keyword>
<comment type="caution">
    <text evidence="2">The sequence shown here is derived from an EMBL/GenBank/DDBJ whole genome shotgun (WGS) entry which is preliminary data.</text>
</comment>
<evidence type="ECO:0000313" key="2">
    <source>
        <dbReference type="EMBL" id="KAH1098739.1"/>
    </source>
</evidence>
<feature type="compositionally biased region" description="Basic and acidic residues" evidence="1">
    <location>
        <begin position="1"/>
        <end position="14"/>
    </location>
</feature>
<organism evidence="2 3">
    <name type="scientific">Gossypium stocksii</name>
    <dbReference type="NCBI Taxonomy" id="47602"/>
    <lineage>
        <taxon>Eukaryota</taxon>
        <taxon>Viridiplantae</taxon>
        <taxon>Streptophyta</taxon>
        <taxon>Embryophyta</taxon>
        <taxon>Tracheophyta</taxon>
        <taxon>Spermatophyta</taxon>
        <taxon>Magnoliopsida</taxon>
        <taxon>eudicotyledons</taxon>
        <taxon>Gunneridae</taxon>
        <taxon>Pentapetalae</taxon>
        <taxon>rosids</taxon>
        <taxon>malvids</taxon>
        <taxon>Malvales</taxon>
        <taxon>Malvaceae</taxon>
        <taxon>Malvoideae</taxon>
        <taxon>Gossypium</taxon>
    </lineage>
</organism>